<feature type="chain" id="PRO_5008787900" description="P2X purinoreceptor 7 intracellular domain-containing protein" evidence="1">
    <location>
        <begin position="28"/>
        <end position="126"/>
    </location>
</feature>
<protein>
    <recommendedName>
        <fullName evidence="2">P2X purinoreceptor 7 intracellular domain-containing protein</fullName>
    </recommendedName>
</protein>
<accession>R7UD64</accession>
<dbReference type="Proteomes" id="UP000014760">
    <property type="component" value="Unassembled WGS sequence"/>
</dbReference>
<evidence type="ECO:0000256" key="1">
    <source>
        <dbReference type="SAM" id="SignalP"/>
    </source>
</evidence>
<keyword evidence="1" id="KW-0732">Signal</keyword>
<evidence type="ECO:0000259" key="2">
    <source>
        <dbReference type="Pfam" id="PF20478"/>
    </source>
</evidence>
<reference evidence="5" key="1">
    <citation type="submission" date="2012-12" db="EMBL/GenBank/DDBJ databases">
        <authorList>
            <person name="Hellsten U."/>
            <person name="Grimwood J."/>
            <person name="Chapman J.A."/>
            <person name="Shapiro H."/>
            <person name="Aerts A."/>
            <person name="Otillar R.P."/>
            <person name="Terry A.Y."/>
            <person name="Boore J.L."/>
            <person name="Simakov O."/>
            <person name="Marletaz F."/>
            <person name="Cho S.-J."/>
            <person name="Edsinger-Gonzales E."/>
            <person name="Havlak P."/>
            <person name="Kuo D.-H."/>
            <person name="Larsson T."/>
            <person name="Lv J."/>
            <person name="Arendt D."/>
            <person name="Savage R."/>
            <person name="Osoegawa K."/>
            <person name="de Jong P."/>
            <person name="Lindberg D.R."/>
            <person name="Seaver E.C."/>
            <person name="Weisblat D.A."/>
            <person name="Putnam N.H."/>
            <person name="Grigoriev I.V."/>
            <person name="Rokhsar D.S."/>
        </authorList>
    </citation>
    <scope>NUCLEOTIDE SEQUENCE</scope>
    <source>
        <strain evidence="5">I ESC-2004</strain>
    </source>
</reference>
<evidence type="ECO:0000313" key="3">
    <source>
        <dbReference type="EMBL" id="ELU01738.1"/>
    </source>
</evidence>
<dbReference type="OrthoDB" id="6136819at2759"/>
<evidence type="ECO:0000313" key="5">
    <source>
        <dbReference type="Proteomes" id="UP000014760"/>
    </source>
</evidence>
<dbReference type="AlphaFoldDB" id="R7UD64"/>
<reference evidence="4" key="3">
    <citation type="submission" date="2015-06" db="UniProtKB">
        <authorList>
            <consortium name="EnsemblMetazoa"/>
        </authorList>
    </citation>
    <scope>IDENTIFICATION</scope>
</reference>
<dbReference type="InterPro" id="IPR046815">
    <property type="entry name" value="P2RX7_C"/>
</dbReference>
<keyword evidence="5" id="KW-1185">Reference proteome</keyword>
<dbReference type="EMBL" id="AMQN01025404">
    <property type="status" value="NOT_ANNOTATED_CDS"/>
    <property type="molecule type" value="Genomic_DNA"/>
</dbReference>
<organism evidence="3">
    <name type="scientific">Capitella teleta</name>
    <name type="common">Polychaete worm</name>
    <dbReference type="NCBI Taxonomy" id="283909"/>
    <lineage>
        <taxon>Eukaryota</taxon>
        <taxon>Metazoa</taxon>
        <taxon>Spiralia</taxon>
        <taxon>Lophotrochozoa</taxon>
        <taxon>Annelida</taxon>
        <taxon>Polychaeta</taxon>
        <taxon>Sedentaria</taxon>
        <taxon>Scolecida</taxon>
        <taxon>Capitellidae</taxon>
        <taxon>Capitella</taxon>
    </lineage>
</organism>
<gene>
    <name evidence="3" type="ORF">CAPTEDRAFT_217537</name>
</gene>
<feature type="domain" description="P2X purinoreceptor 7 intracellular" evidence="2">
    <location>
        <begin position="29"/>
        <end position="115"/>
    </location>
</feature>
<reference evidence="3 5" key="2">
    <citation type="journal article" date="2013" name="Nature">
        <title>Insights into bilaterian evolution from three spiralian genomes.</title>
        <authorList>
            <person name="Simakov O."/>
            <person name="Marletaz F."/>
            <person name="Cho S.J."/>
            <person name="Edsinger-Gonzales E."/>
            <person name="Havlak P."/>
            <person name="Hellsten U."/>
            <person name="Kuo D.H."/>
            <person name="Larsson T."/>
            <person name="Lv J."/>
            <person name="Arendt D."/>
            <person name="Savage R."/>
            <person name="Osoegawa K."/>
            <person name="de Jong P."/>
            <person name="Grimwood J."/>
            <person name="Chapman J.A."/>
            <person name="Shapiro H."/>
            <person name="Aerts A."/>
            <person name="Otillar R.P."/>
            <person name="Terry A.Y."/>
            <person name="Boore J.L."/>
            <person name="Grigoriev I.V."/>
            <person name="Lindberg D.R."/>
            <person name="Seaver E.C."/>
            <person name="Weisblat D.A."/>
            <person name="Putnam N.H."/>
            <person name="Rokhsar D.S."/>
        </authorList>
    </citation>
    <scope>NUCLEOTIDE SEQUENCE</scope>
    <source>
        <strain evidence="3 5">I ESC-2004</strain>
    </source>
</reference>
<name>R7UD64_CAPTE</name>
<evidence type="ECO:0000313" key="4">
    <source>
        <dbReference type="EnsemblMetazoa" id="CapteP217537"/>
    </source>
</evidence>
<dbReference type="PANTHER" id="PTHR36981">
    <property type="entry name" value="ZGC:195170"/>
    <property type="match status" value="1"/>
</dbReference>
<feature type="signal peptide" evidence="1">
    <location>
        <begin position="1"/>
        <end position="27"/>
    </location>
</feature>
<dbReference type="Pfam" id="PF20478">
    <property type="entry name" value="P2RX7_C"/>
    <property type="match status" value="1"/>
</dbReference>
<dbReference type="PANTHER" id="PTHR36981:SF1">
    <property type="entry name" value="P2X PURINORECEPTOR 7 INTRACELLULAR DOMAIN-CONTAINING PROTEIN"/>
    <property type="match status" value="1"/>
</dbReference>
<proteinExistence type="predicted"/>
<dbReference type="EnsemblMetazoa" id="CapteT217537">
    <property type="protein sequence ID" value="CapteP217537"/>
    <property type="gene ID" value="CapteG217537"/>
</dbReference>
<dbReference type="HOGENOM" id="CLU_100750_1_0_1"/>
<sequence length="126" mass="14885">MCIWIPLNTRVTGVCLQILLVVVRTIARNNQCITEHQDFAILLLNQAVLKNCLTCLNHVRMDNWEIDYLPNKSLRWAAYRQFTWWIHGKLGLRVRRPIPACAVTKIRHSFPEADETKYLKREEKIK</sequence>
<dbReference type="OMA" id="IANIHYV"/>
<dbReference type="EMBL" id="KB304719">
    <property type="protein sequence ID" value="ELU01738.1"/>
    <property type="molecule type" value="Genomic_DNA"/>
</dbReference>